<comment type="caution">
    <text evidence="1">The sequence shown here is derived from an EMBL/GenBank/DDBJ whole genome shotgun (WGS) entry which is preliminary data.</text>
</comment>
<proteinExistence type="predicted"/>
<dbReference type="Proteomes" id="UP001476282">
    <property type="component" value="Unassembled WGS sequence"/>
</dbReference>
<name>A0ABP9UKN0_9BACT</name>
<accession>A0ABP9UKN0</accession>
<keyword evidence="2" id="KW-1185">Reference proteome</keyword>
<dbReference type="EMBL" id="BAABRI010000006">
    <property type="protein sequence ID" value="GAA5482160.1"/>
    <property type="molecule type" value="Genomic_DNA"/>
</dbReference>
<dbReference type="RefSeq" id="WP_353566303.1">
    <property type="nucleotide sequence ID" value="NZ_BAABRI010000006.1"/>
</dbReference>
<protein>
    <submittedName>
        <fullName evidence="1">Uncharacterized protein</fullName>
    </submittedName>
</protein>
<organism evidence="1 2">
    <name type="scientific">Haloferula sargassicola</name>
    <dbReference type="NCBI Taxonomy" id="490096"/>
    <lineage>
        <taxon>Bacteria</taxon>
        <taxon>Pseudomonadati</taxon>
        <taxon>Verrucomicrobiota</taxon>
        <taxon>Verrucomicrobiia</taxon>
        <taxon>Verrucomicrobiales</taxon>
        <taxon>Verrucomicrobiaceae</taxon>
        <taxon>Haloferula</taxon>
    </lineage>
</organism>
<gene>
    <name evidence="1" type="ORF">Hsar01_01377</name>
</gene>
<evidence type="ECO:0000313" key="1">
    <source>
        <dbReference type="EMBL" id="GAA5482160.1"/>
    </source>
</evidence>
<sequence>MIRLVFAILLTCGICHALDVRFLAWDDDVAARQIVALSGSSGTEISGLHPLKRTEAVSMTPAEGELAFNTPDKLTDEGKAAEMKVALGDGIKRPLVILLPDPKAPTGLRGFALNDNTDAFAWGSYRIINATPKVLNLAMGKHRLRLPTGWKAVDVKGDDEESYPIWMATADNPQETLYTNVWPSGSDIRRLVFIVPGTDPRLGPLALKIIPEDRRALE</sequence>
<evidence type="ECO:0000313" key="2">
    <source>
        <dbReference type="Proteomes" id="UP001476282"/>
    </source>
</evidence>
<reference evidence="1 2" key="1">
    <citation type="submission" date="2024-02" db="EMBL/GenBank/DDBJ databases">
        <title>Haloferula sargassicola NBRC 104335.</title>
        <authorList>
            <person name="Ichikawa N."/>
            <person name="Katano-Makiyama Y."/>
            <person name="Hidaka K."/>
        </authorList>
    </citation>
    <scope>NUCLEOTIDE SEQUENCE [LARGE SCALE GENOMIC DNA]</scope>
    <source>
        <strain evidence="1 2">NBRC 104335</strain>
    </source>
</reference>